<keyword evidence="1" id="KW-0812">Transmembrane</keyword>
<protein>
    <submittedName>
        <fullName evidence="2">Uncharacterized protein</fullName>
    </submittedName>
</protein>
<dbReference type="Proteomes" id="UP000265520">
    <property type="component" value="Unassembled WGS sequence"/>
</dbReference>
<dbReference type="AlphaFoldDB" id="A0A392TA40"/>
<keyword evidence="3" id="KW-1185">Reference proteome</keyword>
<evidence type="ECO:0000313" key="2">
    <source>
        <dbReference type="EMBL" id="MCI57317.1"/>
    </source>
</evidence>
<accession>A0A392TA40</accession>
<feature type="non-terminal residue" evidence="2">
    <location>
        <position position="48"/>
    </location>
</feature>
<keyword evidence="1" id="KW-1133">Transmembrane helix</keyword>
<evidence type="ECO:0000256" key="1">
    <source>
        <dbReference type="SAM" id="Phobius"/>
    </source>
</evidence>
<organism evidence="2 3">
    <name type="scientific">Trifolium medium</name>
    <dbReference type="NCBI Taxonomy" id="97028"/>
    <lineage>
        <taxon>Eukaryota</taxon>
        <taxon>Viridiplantae</taxon>
        <taxon>Streptophyta</taxon>
        <taxon>Embryophyta</taxon>
        <taxon>Tracheophyta</taxon>
        <taxon>Spermatophyta</taxon>
        <taxon>Magnoliopsida</taxon>
        <taxon>eudicotyledons</taxon>
        <taxon>Gunneridae</taxon>
        <taxon>Pentapetalae</taxon>
        <taxon>rosids</taxon>
        <taxon>fabids</taxon>
        <taxon>Fabales</taxon>
        <taxon>Fabaceae</taxon>
        <taxon>Papilionoideae</taxon>
        <taxon>50 kb inversion clade</taxon>
        <taxon>NPAAA clade</taxon>
        <taxon>Hologalegina</taxon>
        <taxon>IRL clade</taxon>
        <taxon>Trifolieae</taxon>
        <taxon>Trifolium</taxon>
    </lineage>
</organism>
<name>A0A392TA40_9FABA</name>
<proteinExistence type="predicted"/>
<keyword evidence="1" id="KW-0472">Membrane</keyword>
<dbReference type="EMBL" id="LXQA010526863">
    <property type="protein sequence ID" value="MCI57317.1"/>
    <property type="molecule type" value="Genomic_DNA"/>
</dbReference>
<reference evidence="2 3" key="1">
    <citation type="journal article" date="2018" name="Front. Plant Sci.">
        <title>Red Clover (Trifolium pratense) and Zigzag Clover (T. medium) - A Picture of Genomic Similarities and Differences.</title>
        <authorList>
            <person name="Dluhosova J."/>
            <person name="Istvanek J."/>
            <person name="Nedelnik J."/>
            <person name="Repkova J."/>
        </authorList>
    </citation>
    <scope>NUCLEOTIDE SEQUENCE [LARGE SCALE GENOMIC DNA]</scope>
    <source>
        <strain evidence="3">cv. 10/8</strain>
        <tissue evidence="2">Leaf</tissue>
    </source>
</reference>
<comment type="caution">
    <text evidence="2">The sequence shown here is derived from an EMBL/GenBank/DDBJ whole genome shotgun (WGS) entry which is preliminary data.</text>
</comment>
<feature type="transmembrane region" description="Helical" evidence="1">
    <location>
        <begin position="6"/>
        <end position="22"/>
    </location>
</feature>
<evidence type="ECO:0000313" key="3">
    <source>
        <dbReference type="Proteomes" id="UP000265520"/>
    </source>
</evidence>
<sequence>MRDVVFALLVLTAVVLLIYLYNKEEAYDRSIASPGKLPNRVGTLISLF</sequence>